<dbReference type="SUPFAM" id="SSF52096">
    <property type="entry name" value="ClpP/crotonase"/>
    <property type="match status" value="1"/>
</dbReference>
<dbReference type="Gene3D" id="3.90.226.10">
    <property type="entry name" value="2-enoyl-CoA Hydratase, Chain A, domain 1"/>
    <property type="match status" value="1"/>
</dbReference>
<evidence type="ECO:0000256" key="5">
    <source>
        <dbReference type="SAM" id="MobiDB-lite"/>
    </source>
</evidence>
<dbReference type="Gene3D" id="3.30.750.44">
    <property type="match status" value="1"/>
</dbReference>
<dbReference type="Pfam" id="PF17820">
    <property type="entry name" value="PDZ_6"/>
    <property type="match status" value="1"/>
</dbReference>
<dbReference type="PANTHER" id="PTHR32060">
    <property type="entry name" value="TAIL-SPECIFIC PROTEASE"/>
    <property type="match status" value="1"/>
</dbReference>
<dbReference type="CDD" id="cd07560">
    <property type="entry name" value="Peptidase_S41_CPP"/>
    <property type="match status" value="1"/>
</dbReference>
<evidence type="ECO:0000256" key="3">
    <source>
        <dbReference type="ARBA" id="ARBA00022801"/>
    </source>
</evidence>
<dbReference type="InterPro" id="IPR001478">
    <property type="entry name" value="PDZ"/>
</dbReference>
<dbReference type="NCBIfam" id="TIGR00225">
    <property type="entry name" value="prc"/>
    <property type="match status" value="1"/>
</dbReference>
<dbReference type="InterPro" id="IPR029045">
    <property type="entry name" value="ClpP/crotonase-like_dom_sf"/>
</dbReference>
<keyword evidence="2" id="KW-0645">Protease</keyword>
<protein>
    <submittedName>
        <fullName evidence="7">G3193 protein</fullName>
    </submittedName>
</protein>
<dbReference type="InterPro" id="IPR041489">
    <property type="entry name" value="PDZ_6"/>
</dbReference>
<reference evidence="7 8" key="1">
    <citation type="submission" date="2024-06" db="EMBL/GenBank/DDBJ databases">
        <authorList>
            <person name="Kraege A."/>
            <person name="Thomma B."/>
        </authorList>
    </citation>
    <scope>NUCLEOTIDE SEQUENCE [LARGE SCALE GENOMIC DNA]</scope>
</reference>
<keyword evidence="4" id="KW-0720">Serine protease</keyword>
<dbReference type="SMART" id="SM00228">
    <property type="entry name" value="PDZ"/>
    <property type="match status" value="1"/>
</dbReference>
<name>A0ABP1FPI1_9CHLO</name>
<dbReference type="InterPro" id="IPR036034">
    <property type="entry name" value="PDZ_sf"/>
</dbReference>
<sequence>MHGQSPVGPWTAVTQHTRICWRLNSLEPKKGIERRPCRRSAAVQRGSGQAVCSVCRRLQQVGMAVGSVGLSAAILLSSVQAAHAVTPEQLLFLEAWRAVDRAYVDKSFNGQSWFKLREKFLKDEDMSDTKATYRSIRKALATLNDPFTRFLEPAQFAALRRGTAGAVTGVGLEIGFESRDIDSRVVVITPSAGGPAERAGIEPQDVLLAIGDRPLQNVSLYEAGDLLQGTEGTEVVLKLQPHGQEDLREVTLKREKIKINPVTSQLCSSPSSSTSETSQSAEPTAASTGKIGYIRVSTFSKQTPENARSALQKLKADGADRFVLDVRNNGGGFFPAGVDVAKMLLSGGDIVLIADSQGVRDSYEADGTAVDSKSQLAVLVNRGTASASEVLAGALKDNGRARIVGERTFGKGLIQTIVELTDGAGVAVTVARYQTPAGTDINKVGIEPDVVLSADAMPPMDGPGFCKFVASADAPPLFGPAKNLAEEAALTS</sequence>
<evidence type="ECO:0000313" key="8">
    <source>
        <dbReference type="Proteomes" id="UP001497392"/>
    </source>
</evidence>
<keyword evidence="8" id="KW-1185">Reference proteome</keyword>
<dbReference type="SUPFAM" id="SSF50156">
    <property type="entry name" value="PDZ domain-like"/>
    <property type="match status" value="1"/>
</dbReference>
<keyword evidence="3" id="KW-0378">Hydrolase</keyword>
<feature type="region of interest" description="Disordered" evidence="5">
    <location>
        <begin position="263"/>
        <end position="287"/>
    </location>
</feature>
<comment type="caution">
    <text evidence="7">The sequence shown here is derived from an EMBL/GenBank/DDBJ whole genome shotgun (WGS) entry which is preliminary data.</text>
</comment>
<dbReference type="CDD" id="cd06782">
    <property type="entry name" value="cpPDZ_CPP-like"/>
    <property type="match status" value="1"/>
</dbReference>
<dbReference type="PROSITE" id="PS50106">
    <property type="entry name" value="PDZ"/>
    <property type="match status" value="1"/>
</dbReference>
<comment type="similarity">
    <text evidence="1">Belongs to the peptidase S41A family.</text>
</comment>
<evidence type="ECO:0000259" key="6">
    <source>
        <dbReference type="PROSITE" id="PS50106"/>
    </source>
</evidence>
<dbReference type="InterPro" id="IPR005151">
    <property type="entry name" value="Tail-specific_protease"/>
</dbReference>
<organism evidence="7 8">
    <name type="scientific">Coccomyxa viridis</name>
    <dbReference type="NCBI Taxonomy" id="1274662"/>
    <lineage>
        <taxon>Eukaryota</taxon>
        <taxon>Viridiplantae</taxon>
        <taxon>Chlorophyta</taxon>
        <taxon>core chlorophytes</taxon>
        <taxon>Trebouxiophyceae</taxon>
        <taxon>Trebouxiophyceae incertae sedis</taxon>
        <taxon>Coccomyxaceae</taxon>
        <taxon>Coccomyxa</taxon>
    </lineage>
</organism>
<accession>A0ABP1FPI1</accession>
<evidence type="ECO:0000256" key="1">
    <source>
        <dbReference type="ARBA" id="ARBA00009179"/>
    </source>
</evidence>
<dbReference type="PANTHER" id="PTHR32060:SF7">
    <property type="entry name" value="CARBOXYL-TERMINAL-PROCESSING PEPTIDASE 2, CHLOROPLASTIC"/>
    <property type="match status" value="1"/>
</dbReference>
<dbReference type="Proteomes" id="UP001497392">
    <property type="component" value="Unassembled WGS sequence"/>
</dbReference>
<dbReference type="EMBL" id="CAXHTA020000004">
    <property type="protein sequence ID" value="CAL5221069.1"/>
    <property type="molecule type" value="Genomic_DNA"/>
</dbReference>
<evidence type="ECO:0000313" key="7">
    <source>
        <dbReference type="EMBL" id="CAL5221069.1"/>
    </source>
</evidence>
<evidence type="ECO:0000256" key="2">
    <source>
        <dbReference type="ARBA" id="ARBA00022670"/>
    </source>
</evidence>
<feature type="domain" description="PDZ" evidence="6">
    <location>
        <begin position="156"/>
        <end position="242"/>
    </location>
</feature>
<proteinExistence type="inferred from homology"/>
<dbReference type="InterPro" id="IPR004447">
    <property type="entry name" value="Peptidase_S41A"/>
</dbReference>
<dbReference type="Gene3D" id="2.30.42.10">
    <property type="match status" value="1"/>
</dbReference>
<dbReference type="Pfam" id="PF03572">
    <property type="entry name" value="Peptidase_S41"/>
    <property type="match status" value="1"/>
</dbReference>
<evidence type="ECO:0000256" key="4">
    <source>
        <dbReference type="ARBA" id="ARBA00022825"/>
    </source>
</evidence>
<dbReference type="SMART" id="SM00245">
    <property type="entry name" value="TSPc"/>
    <property type="match status" value="1"/>
</dbReference>
<gene>
    <name evidence="7" type="primary">g3193</name>
    <name evidence="7" type="ORF">VP750_LOCUS2728</name>
</gene>